<sequence>MIRRTVLGVALAAICVCASAQEYPTHPVTIIVPFAAGGGTDQSARLAAQLLTKSLHQTFVVENKAGAGGMIGLGQLARAKPDGYTLGWAGNSPLTIAPYLQKNPPYDPATAFTAVSLAGLSSSVLLARPGLDVHTLQALVAKAKAQPGSISFGTSGIGTSTHLLGELLKSETQTDLLHVPYKSDAECISALLGGQVDIAWVSSQIAIPQVSGGKLIGLVVSGDGREPAMSGVPTVKEAGVPNMQVPIFFGLVGPARLPHDIVDKLAAAMANVARDEEYRRALSATGLHAASSSPAQFSALLESHRTRWSTLIRQLNISGQ</sequence>
<dbReference type="Pfam" id="PF03401">
    <property type="entry name" value="TctC"/>
    <property type="match status" value="1"/>
</dbReference>
<dbReference type="EMBL" id="FKIF01000010">
    <property type="protein sequence ID" value="SAI74482.1"/>
    <property type="molecule type" value="Genomic_DNA"/>
</dbReference>
<evidence type="ECO:0000313" key="4">
    <source>
        <dbReference type="Proteomes" id="UP000076848"/>
    </source>
</evidence>
<dbReference type="InterPro" id="IPR005064">
    <property type="entry name" value="BUG"/>
</dbReference>
<organism evidence="3 4">
    <name type="scientific">Bordetella ansorpii</name>
    <dbReference type="NCBI Taxonomy" id="288768"/>
    <lineage>
        <taxon>Bacteria</taxon>
        <taxon>Pseudomonadati</taxon>
        <taxon>Pseudomonadota</taxon>
        <taxon>Betaproteobacteria</taxon>
        <taxon>Burkholderiales</taxon>
        <taxon>Alcaligenaceae</taxon>
        <taxon>Bordetella</taxon>
    </lineage>
</organism>
<comment type="similarity">
    <text evidence="1">Belongs to the UPF0065 (bug) family.</text>
</comment>
<feature type="signal peptide" evidence="2">
    <location>
        <begin position="1"/>
        <end position="20"/>
    </location>
</feature>
<dbReference type="SUPFAM" id="SSF53850">
    <property type="entry name" value="Periplasmic binding protein-like II"/>
    <property type="match status" value="1"/>
</dbReference>
<keyword evidence="2" id="KW-0732">Signal</keyword>
<dbReference type="OrthoDB" id="8842384at2"/>
<proteinExistence type="inferred from homology"/>
<keyword evidence="4" id="KW-1185">Reference proteome</keyword>
<dbReference type="Proteomes" id="UP000076848">
    <property type="component" value="Unassembled WGS sequence"/>
</dbReference>
<dbReference type="AlphaFoldDB" id="A0A157SVJ4"/>
<dbReference type="CDD" id="cd07012">
    <property type="entry name" value="PBP2_Bug_TTT"/>
    <property type="match status" value="1"/>
</dbReference>
<name>A0A157SVJ4_9BORD</name>
<gene>
    <name evidence="3" type="ORF">SAMEA3906486_05197</name>
</gene>
<evidence type="ECO:0000256" key="1">
    <source>
        <dbReference type="ARBA" id="ARBA00006987"/>
    </source>
</evidence>
<dbReference type="PANTHER" id="PTHR42928">
    <property type="entry name" value="TRICARBOXYLATE-BINDING PROTEIN"/>
    <property type="match status" value="1"/>
</dbReference>
<dbReference type="Gene3D" id="3.40.190.10">
    <property type="entry name" value="Periplasmic binding protein-like II"/>
    <property type="match status" value="1"/>
</dbReference>
<feature type="chain" id="PRO_5007616568" evidence="2">
    <location>
        <begin position="21"/>
        <end position="320"/>
    </location>
</feature>
<reference evidence="3 4" key="1">
    <citation type="submission" date="2016-04" db="EMBL/GenBank/DDBJ databases">
        <authorList>
            <consortium name="Pathogen Informatics"/>
        </authorList>
    </citation>
    <scope>NUCLEOTIDE SEQUENCE [LARGE SCALE GENOMIC DNA]</scope>
    <source>
        <strain evidence="3 4">H050680373</strain>
    </source>
</reference>
<protein>
    <submittedName>
        <fullName evidence="3">Putattive exported protein</fullName>
    </submittedName>
</protein>
<dbReference type="STRING" id="288768.SAMEA3906486_05197"/>
<dbReference type="Gene3D" id="3.40.190.150">
    <property type="entry name" value="Bordetella uptake gene, domain 1"/>
    <property type="match status" value="1"/>
</dbReference>
<dbReference type="PANTHER" id="PTHR42928:SF5">
    <property type="entry name" value="BLR1237 PROTEIN"/>
    <property type="match status" value="1"/>
</dbReference>
<dbReference type="PIRSF" id="PIRSF017082">
    <property type="entry name" value="YflP"/>
    <property type="match status" value="1"/>
</dbReference>
<evidence type="ECO:0000313" key="3">
    <source>
        <dbReference type="EMBL" id="SAI74482.1"/>
    </source>
</evidence>
<evidence type="ECO:0000256" key="2">
    <source>
        <dbReference type="SAM" id="SignalP"/>
    </source>
</evidence>
<dbReference type="InterPro" id="IPR042100">
    <property type="entry name" value="Bug_dom1"/>
</dbReference>
<accession>A0A157SVJ4</accession>